<dbReference type="RefSeq" id="WP_129893737.1">
    <property type="nucleotide sequence ID" value="NZ_CP035758.1"/>
</dbReference>
<dbReference type="Gene3D" id="3.40.50.880">
    <property type="match status" value="1"/>
</dbReference>
<evidence type="ECO:0000256" key="5">
    <source>
        <dbReference type="SAM" id="Phobius"/>
    </source>
</evidence>
<protein>
    <recommendedName>
        <fullName evidence="8">Type 1 glutamine amidotransferase-like domain-containing protein</fullName>
    </recommendedName>
</protein>
<dbReference type="SUPFAM" id="SSF52317">
    <property type="entry name" value="Class I glutamine amidotransferase-like"/>
    <property type="match status" value="1"/>
</dbReference>
<keyword evidence="2" id="KW-0645">Protease</keyword>
<accession>A0A4P6K349</accession>
<evidence type="ECO:0000256" key="2">
    <source>
        <dbReference type="ARBA" id="ARBA00022670"/>
    </source>
</evidence>
<evidence type="ECO:0008006" key="8">
    <source>
        <dbReference type="Google" id="ProtNLM"/>
    </source>
</evidence>
<name>A0A4P6K349_KTERU</name>
<feature type="transmembrane region" description="Helical" evidence="5">
    <location>
        <begin position="117"/>
        <end position="141"/>
    </location>
</feature>
<proteinExistence type="inferred from homology"/>
<keyword evidence="3" id="KW-0378">Hydrolase</keyword>
<evidence type="ECO:0000313" key="7">
    <source>
        <dbReference type="Proteomes" id="UP000290365"/>
    </source>
</evidence>
<evidence type="ECO:0000256" key="3">
    <source>
        <dbReference type="ARBA" id="ARBA00022801"/>
    </source>
</evidence>
<dbReference type="InterPro" id="IPR005320">
    <property type="entry name" value="Peptidase_S51"/>
</dbReference>
<keyword evidence="5" id="KW-0472">Membrane</keyword>
<dbReference type="KEGG" id="kbs:EPA93_44560"/>
<sequence length="240" mass="25470">MAGYILLEGYGEFGGALAEAEGRAIELAGGPDISVSIIPTAAFPDHNYQRISNAGVRWFHGLGVTQVQALPLIDKVSAEDPALANIISHSRLVHLTDGTVENLMNILENSACWRAILAAYLAGAVIVGSGAGAMGLCQYYYDSRAKIVMSGLGLLSNVCLLTKRNTLVGKATAQPTVELPADVEVIDIDERTGLLDDGDAGKKCGWHVYGQGAVTIYRHGEPTVYKPHSSFTEILLECGL</sequence>
<comment type="similarity">
    <text evidence="1">Belongs to the peptidase S51 family.</text>
</comment>
<reference evidence="6 7" key="1">
    <citation type="submission" date="2019-01" db="EMBL/GenBank/DDBJ databases">
        <title>Ktedonosporobacter rubrisoli SCAWS-G2.</title>
        <authorList>
            <person name="Huang Y."/>
            <person name="Yan B."/>
        </authorList>
    </citation>
    <scope>NUCLEOTIDE SEQUENCE [LARGE SCALE GENOMIC DNA]</scope>
    <source>
        <strain evidence="6 7">SCAWS-G2</strain>
    </source>
</reference>
<dbReference type="EMBL" id="CP035758">
    <property type="protein sequence ID" value="QBD82668.1"/>
    <property type="molecule type" value="Genomic_DNA"/>
</dbReference>
<keyword evidence="4" id="KW-0720">Serine protease</keyword>
<dbReference type="OrthoDB" id="151166at2"/>
<keyword evidence="5" id="KW-1133">Transmembrane helix</keyword>
<organism evidence="6 7">
    <name type="scientific">Ktedonosporobacter rubrisoli</name>
    <dbReference type="NCBI Taxonomy" id="2509675"/>
    <lineage>
        <taxon>Bacteria</taxon>
        <taxon>Bacillati</taxon>
        <taxon>Chloroflexota</taxon>
        <taxon>Ktedonobacteria</taxon>
        <taxon>Ktedonobacterales</taxon>
        <taxon>Ktedonosporobacteraceae</taxon>
        <taxon>Ktedonosporobacter</taxon>
    </lineage>
</organism>
<dbReference type="AlphaFoldDB" id="A0A4P6K349"/>
<keyword evidence="7" id="KW-1185">Reference proteome</keyword>
<gene>
    <name evidence="6" type="ORF">EPA93_44560</name>
</gene>
<evidence type="ECO:0000256" key="1">
    <source>
        <dbReference type="ARBA" id="ARBA00006534"/>
    </source>
</evidence>
<dbReference type="GO" id="GO:0008236">
    <property type="term" value="F:serine-type peptidase activity"/>
    <property type="evidence" value="ECO:0007669"/>
    <property type="project" value="UniProtKB-KW"/>
</dbReference>
<dbReference type="PANTHER" id="PTHR36175:SF1">
    <property type="entry name" value="CYANOPHYCINASE"/>
    <property type="match status" value="1"/>
</dbReference>
<dbReference type="GO" id="GO:0006508">
    <property type="term" value="P:proteolysis"/>
    <property type="evidence" value="ECO:0007669"/>
    <property type="project" value="UniProtKB-KW"/>
</dbReference>
<dbReference type="InterPro" id="IPR029062">
    <property type="entry name" value="Class_I_gatase-like"/>
</dbReference>
<dbReference type="PANTHER" id="PTHR36175">
    <property type="entry name" value="CYANOPHYCINASE"/>
    <property type="match status" value="1"/>
</dbReference>
<keyword evidence="5" id="KW-0812">Transmembrane</keyword>
<evidence type="ECO:0000256" key="4">
    <source>
        <dbReference type="ARBA" id="ARBA00022825"/>
    </source>
</evidence>
<dbReference type="Pfam" id="PF03575">
    <property type="entry name" value="Peptidase_S51"/>
    <property type="match status" value="1"/>
</dbReference>
<evidence type="ECO:0000313" key="6">
    <source>
        <dbReference type="EMBL" id="QBD82668.1"/>
    </source>
</evidence>
<dbReference type="Proteomes" id="UP000290365">
    <property type="component" value="Chromosome"/>
</dbReference>